<feature type="region of interest" description="Disordered" evidence="7">
    <location>
        <begin position="451"/>
        <end position="471"/>
    </location>
</feature>
<feature type="domain" description="Homeobox" evidence="8">
    <location>
        <begin position="38"/>
        <end position="98"/>
    </location>
</feature>
<dbReference type="PROSITE" id="PS00027">
    <property type="entry name" value="HOMEOBOX_1"/>
    <property type="match status" value="1"/>
</dbReference>
<evidence type="ECO:0000256" key="5">
    <source>
        <dbReference type="PROSITE-ProRule" id="PRU00108"/>
    </source>
</evidence>
<evidence type="ECO:0000256" key="6">
    <source>
        <dbReference type="RuleBase" id="RU000682"/>
    </source>
</evidence>
<dbReference type="PROSITE" id="PS50071">
    <property type="entry name" value="HOMEOBOX_2"/>
    <property type="match status" value="1"/>
</dbReference>
<dbReference type="SMART" id="SM00389">
    <property type="entry name" value="HOX"/>
    <property type="match status" value="1"/>
</dbReference>
<feature type="compositionally biased region" description="Low complexity" evidence="7">
    <location>
        <begin position="107"/>
        <end position="131"/>
    </location>
</feature>
<evidence type="ECO:0000256" key="1">
    <source>
        <dbReference type="ARBA" id="ARBA00004123"/>
    </source>
</evidence>
<dbReference type="PANTHER" id="PTHR24324:SF5">
    <property type="entry name" value="HEMATOPOIETICALLY-EXPRESSED HOMEOBOX PROTEIN HHEX"/>
    <property type="match status" value="1"/>
</dbReference>
<proteinExistence type="predicted"/>
<dbReference type="InterPro" id="IPR051000">
    <property type="entry name" value="Homeobox_DNA-bind_prot"/>
</dbReference>
<dbReference type="Gene3D" id="1.10.10.60">
    <property type="entry name" value="Homeodomain-like"/>
    <property type="match status" value="1"/>
</dbReference>
<feature type="region of interest" description="Disordered" evidence="7">
    <location>
        <begin position="92"/>
        <end position="131"/>
    </location>
</feature>
<reference evidence="9" key="1">
    <citation type="submission" date="2020-03" db="EMBL/GenBank/DDBJ databases">
        <title>FDA dAtabase for Regulatory Grade micrObial Sequences (FDA-ARGOS): Supporting development and validation of Infectious Disease Dx tests.</title>
        <authorList>
            <person name="Campos J."/>
            <person name="Goldberg B."/>
            <person name="Tallon L."/>
            <person name="Sadzewicz L."/>
            <person name="Vavikolanu K."/>
            <person name="Mehta A."/>
            <person name="Aluvathingal J."/>
            <person name="Nadendla S."/>
            <person name="Nandy P."/>
            <person name="Geyer C."/>
            <person name="Yan Y."/>
            <person name="Sichtig H."/>
        </authorList>
    </citation>
    <scope>NUCLEOTIDE SEQUENCE [LARGE SCALE GENOMIC DNA]</scope>
    <source>
        <strain evidence="9">FDAARGOS_652</strain>
    </source>
</reference>
<dbReference type="Proteomes" id="UP000590412">
    <property type="component" value="Unassembled WGS sequence"/>
</dbReference>
<dbReference type="GO" id="GO:0030154">
    <property type="term" value="P:cell differentiation"/>
    <property type="evidence" value="ECO:0007669"/>
    <property type="project" value="TreeGrafter"/>
</dbReference>
<keyword evidence="4 5" id="KW-0539">Nucleus</keyword>
<dbReference type="EMBL" id="JABWAB010000006">
    <property type="protein sequence ID" value="KAF6048893.1"/>
    <property type="molecule type" value="Genomic_DNA"/>
</dbReference>
<keyword evidence="3 5" id="KW-0371">Homeobox</keyword>
<evidence type="ECO:0000256" key="3">
    <source>
        <dbReference type="ARBA" id="ARBA00023155"/>
    </source>
</evidence>
<sequence>MSETTITPRSNFSFNINANGSISTTSPTATIVNTSTTINPPQKRIRATGEVLNFLISEFEKNPSPSPDRRKFISQQAQMNEKAVRIWFQNRRAKQKKHERSLRQAQSSVSSASSSSSSSSSTTSSLSTAPTTVTDSSSFGKHLASHHTTFDFIQKHVPIEINDKYSFIDCTSLSVGSWQRIKSGIHKQSLLQNNLINLSPFNLNNVMQQVDLLVLLSRKNHELNYFFSAHANDSKILFRIFYPLSAISHCSLHDNLVQHSDNGGNDVCDSNELKIHLCHQPKFSVYFFNGLNSSTNQWSICDDFSEGQQVSRAYSSTVDKEYKFKDFETTTATGEEGEDDESEEQDEGNSDVPHVLVGSKIALNYLSSYISQSIVGLTNNNNNNATTNNTPHASTAAATTDITNSQFITSIPPESLASLKHHSFDLGITFNGQNPNSMCPNDLSSLTLNIDTNNSNRNDTSNNYAPNNLSVPSSATATATTTFNGSPFSTTSNQFYQADTPQSLQSFGNFNNANTNTNNNNKLDPLNLTHIKPTTSPEDVLSFSSDHHNHALFSGVGSNDVTNAYVHGSSHQINDFVVGVSDNIPYLNNNNNNNNDFDPIDLVGGNGDFQSSNIDFIDF</sequence>
<dbReference type="GO" id="GO:0000978">
    <property type="term" value="F:RNA polymerase II cis-regulatory region sequence-specific DNA binding"/>
    <property type="evidence" value="ECO:0007669"/>
    <property type="project" value="TreeGrafter"/>
</dbReference>
<protein>
    <submittedName>
        <fullName evidence="9">Homeobox domain family protein</fullName>
    </submittedName>
</protein>
<name>A0A8X7NKP4_CANPA</name>
<dbReference type="InterPro" id="IPR009057">
    <property type="entry name" value="Homeodomain-like_sf"/>
</dbReference>
<dbReference type="GO" id="GO:0000981">
    <property type="term" value="F:DNA-binding transcription factor activity, RNA polymerase II-specific"/>
    <property type="evidence" value="ECO:0007669"/>
    <property type="project" value="InterPro"/>
</dbReference>
<dbReference type="InterPro" id="IPR001356">
    <property type="entry name" value="HD"/>
</dbReference>
<comment type="caution">
    <text evidence="9">The sequence shown here is derived from an EMBL/GenBank/DDBJ whole genome shotgun (WGS) entry which is preliminary data.</text>
</comment>
<evidence type="ECO:0000256" key="4">
    <source>
        <dbReference type="ARBA" id="ARBA00023242"/>
    </source>
</evidence>
<dbReference type="SUPFAM" id="SSF46689">
    <property type="entry name" value="Homeodomain-like"/>
    <property type="match status" value="1"/>
</dbReference>
<gene>
    <name evidence="9" type="ORF">FOB60_004276</name>
</gene>
<feature type="compositionally biased region" description="Low complexity" evidence="7">
    <location>
        <begin position="451"/>
        <end position="463"/>
    </location>
</feature>
<dbReference type="Pfam" id="PF00046">
    <property type="entry name" value="Homeodomain"/>
    <property type="match status" value="1"/>
</dbReference>
<feature type="compositionally biased region" description="Acidic residues" evidence="7">
    <location>
        <begin position="335"/>
        <end position="349"/>
    </location>
</feature>
<dbReference type="OrthoDB" id="6159439at2759"/>
<feature type="region of interest" description="Disordered" evidence="7">
    <location>
        <begin position="328"/>
        <end position="352"/>
    </location>
</feature>
<evidence type="ECO:0000313" key="10">
    <source>
        <dbReference type="Proteomes" id="UP000590412"/>
    </source>
</evidence>
<keyword evidence="2 5" id="KW-0238">DNA-binding</keyword>
<evidence type="ECO:0000313" key="9">
    <source>
        <dbReference type="EMBL" id="KAF6048893.1"/>
    </source>
</evidence>
<evidence type="ECO:0000256" key="7">
    <source>
        <dbReference type="SAM" id="MobiDB-lite"/>
    </source>
</evidence>
<dbReference type="GO" id="GO:0005634">
    <property type="term" value="C:nucleus"/>
    <property type="evidence" value="ECO:0007669"/>
    <property type="project" value="UniProtKB-SubCell"/>
</dbReference>
<feature type="DNA-binding region" description="Homeobox" evidence="5">
    <location>
        <begin position="40"/>
        <end position="99"/>
    </location>
</feature>
<dbReference type="InterPro" id="IPR017970">
    <property type="entry name" value="Homeobox_CS"/>
</dbReference>
<evidence type="ECO:0000256" key="2">
    <source>
        <dbReference type="ARBA" id="ARBA00023125"/>
    </source>
</evidence>
<dbReference type="PANTHER" id="PTHR24324">
    <property type="entry name" value="HOMEOBOX PROTEIN HHEX"/>
    <property type="match status" value="1"/>
</dbReference>
<accession>A0A8X7NKP4</accession>
<comment type="subcellular location">
    <subcellularLocation>
        <location evidence="1 5 6">Nucleus</location>
    </subcellularLocation>
</comment>
<evidence type="ECO:0000259" key="8">
    <source>
        <dbReference type="PROSITE" id="PS50071"/>
    </source>
</evidence>
<dbReference type="AlphaFoldDB" id="A0A8X7NKP4"/>
<dbReference type="CDD" id="cd00086">
    <property type="entry name" value="homeodomain"/>
    <property type="match status" value="1"/>
</dbReference>
<organism evidence="9 10">
    <name type="scientific">Candida parapsilosis</name>
    <name type="common">Yeast</name>
    <dbReference type="NCBI Taxonomy" id="5480"/>
    <lineage>
        <taxon>Eukaryota</taxon>
        <taxon>Fungi</taxon>
        <taxon>Dikarya</taxon>
        <taxon>Ascomycota</taxon>
        <taxon>Saccharomycotina</taxon>
        <taxon>Pichiomycetes</taxon>
        <taxon>Debaryomycetaceae</taxon>
        <taxon>Candida/Lodderomyces clade</taxon>
        <taxon>Candida</taxon>
    </lineage>
</organism>